<evidence type="ECO:0000313" key="15">
    <source>
        <dbReference type="Proteomes" id="UP000294546"/>
    </source>
</evidence>
<evidence type="ECO:0000259" key="12">
    <source>
        <dbReference type="PROSITE" id="PS50109"/>
    </source>
</evidence>
<keyword evidence="15" id="KW-1185">Reference proteome</keyword>
<evidence type="ECO:0000256" key="10">
    <source>
        <dbReference type="SAM" id="MobiDB-lite"/>
    </source>
</evidence>
<comment type="subcellular location">
    <subcellularLocation>
        <location evidence="2">Cell membrane</location>
        <topology evidence="2">Multi-pass membrane protein</topology>
    </subcellularLocation>
</comment>
<dbReference type="InterPro" id="IPR050980">
    <property type="entry name" value="2C_sensor_his_kinase"/>
</dbReference>
<evidence type="ECO:0000256" key="7">
    <source>
        <dbReference type="ARBA" id="ARBA00022741"/>
    </source>
</evidence>
<dbReference type="Pfam" id="PF02518">
    <property type="entry name" value="HATPase_c"/>
    <property type="match status" value="1"/>
</dbReference>
<feature type="transmembrane region" description="Helical" evidence="11">
    <location>
        <begin position="180"/>
        <end position="203"/>
    </location>
</feature>
<comment type="catalytic activity">
    <reaction evidence="1">
        <text>ATP + protein L-histidine = ADP + protein N-phospho-L-histidine.</text>
        <dbReference type="EC" id="2.7.13.3"/>
    </reaction>
</comment>
<dbReference type="SMART" id="SM00387">
    <property type="entry name" value="HATPase_c"/>
    <property type="match status" value="1"/>
</dbReference>
<dbReference type="PANTHER" id="PTHR44936">
    <property type="entry name" value="SENSOR PROTEIN CREC"/>
    <property type="match status" value="1"/>
</dbReference>
<feature type="region of interest" description="Disordered" evidence="10">
    <location>
        <begin position="464"/>
        <end position="483"/>
    </location>
</feature>
<gene>
    <name evidence="14" type="ORF">CLV83_2365</name>
</gene>
<feature type="transmembrane region" description="Helical" evidence="11">
    <location>
        <begin position="12"/>
        <end position="37"/>
    </location>
</feature>
<dbReference type="InterPro" id="IPR005467">
    <property type="entry name" value="His_kinase_dom"/>
</dbReference>
<dbReference type="Pfam" id="PF00672">
    <property type="entry name" value="HAMP"/>
    <property type="match status" value="1"/>
</dbReference>
<dbReference type="Proteomes" id="UP000294546">
    <property type="component" value="Unassembled WGS sequence"/>
</dbReference>
<dbReference type="GO" id="GO:0000155">
    <property type="term" value="F:phosphorelay sensor kinase activity"/>
    <property type="evidence" value="ECO:0007669"/>
    <property type="project" value="InterPro"/>
</dbReference>
<keyword evidence="6" id="KW-0808">Transferase</keyword>
<evidence type="ECO:0000256" key="3">
    <source>
        <dbReference type="ARBA" id="ARBA00012438"/>
    </source>
</evidence>
<dbReference type="PRINTS" id="PR00344">
    <property type="entry name" value="BCTRLSENSOR"/>
</dbReference>
<evidence type="ECO:0000259" key="13">
    <source>
        <dbReference type="PROSITE" id="PS50885"/>
    </source>
</evidence>
<dbReference type="PROSITE" id="PS50885">
    <property type="entry name" value="HAMP"/>
    <property type="match status" value="1"/>
</dbReference>
<keyword evidence="5" id="KW-0597">Phosphoprotein</keyword>
<keyword evidence="4" id="KW-1003">Cell membrane</keyword>
<feature type="domain" description="HAMP" evidence="13">
    <location>
        <begin position="201"/>
        <end position="253"/>
    </location>
</feature>
<accession>A0A4V2PE28</accession>
<dbReference type="CDD" id="cd00082">
    <property type="entry name" value="HisKA"/>
    <property type="match status" value="1"/>
</dbReference>
<evidence type="ECO:0000256" key="6">
    <source>
        <dbReference type="ARBA" id="ARBA00022679"/>
    </source>
</evidence>
<keyword evidence="11" id="KW-0472">Membrane</keyword>
<dbReference type="SMART" id="SM00388">
    <property type="entry name" value="HisKA"/>
    <property type="match status" value="1"/>
</dbReference>
<reference evidence="14 15" key="1">
    <citation type="submission" date="2019-03" db="EMBL/GenBank/DDBJ databases">
        <title>Genomic Encyclopedia of Archaeal and Bacterial Type Strains, Phase II (KMG-II): from individual species to whole genera.</title>
        <authorList>
            <person name="Goeker M."/>
        </authorList>
    </citation>
    <scope>NUCLEOTIDE SEQUENCE [LARGE SCALE GENOMIC DNA]</scope>
    <source>
        <strain evidence="14 15">DSM 27697</strain>
    </source>
</reference>
<dbReference type="EC" id="2.7.13.3" evidence="3"/>
<dbReference type="SUPFAM" id="SSF47384">
    <property type="entry name" value="Homodimeric domain of signal transducing histidine kinase"/>
    <property type="match status" value="1"/>
</dbReference>
<name>A0A4V2PE28_9GAMM</name>
<evidence type="ECO:0000313" key="14">
    <source>
        <dbReference type="EMBL" id="TCK07496.1"/>
    </source>
</evidence>
<dbReference type="GO" id="GO:0005524">
    <property type="term" value="F:ATP binding"/>
    <property type="evidence" value="ECO:0007669"/>
    <property type="project" value="UniProtKB-KW"/>
</dbReference>
<dbReference type="PANTHER" id="PTHR44936:SF10">
    <property type="entry name" value="SENSOR PROTEIN RSTB"/>
    <property type="match status" value="1"/>
</dbReference>
<dbReference type="PROSITE" id="PS50109">
    <property type="entry name" value="HIS_KIN"/>
    <property type="match status" value="1"/>
</dbReference>
<dbReference type="GO" id="GO:0005886">
    <property type="term" value="C:plasma membrane"/>
    <property type="evidence" value="ECO:0007669"/>
    <property type="project" value="UniProtKB-SubCell"/>
</dbReference>
<keyword evidence="7" id="KW-0547">Nucleotide-binding</keyword>
<evidence type="ECO:0000256" key="2">
    <source>
        <dbReference type="ARBA" id="ARBA00004651"/>
    </source>
</evidence>
<dbReference type="CDD" id="cd00075">
    <property type="entry name" value="HATPase"/>
    <property type="match status" value="1"/>
</dbReference>
<dbReference type="InterPro" id="IPR003660">
    <property type="entry name" value="HAMP_dom"/>
</dbReference>
<evidence type="ECO:0000256" key="4">
    <source>
        <dbReference type="ARBA" id="ARBA00022475"/>
    </source>
</evidence>
<evidence type="ECO:0000256" key="8">
    <source>
        <dbReference type="ARBA" id="ARBA00022777"/>
    </source>
</evidence>
<evidence type="ECO:0000256" key="1">
    <source>
        <dbReference type="ARBA" id="ARBA00000085"/>
    </source>
</evidence>
<keyword evidence="11" id="KW-0812">Transmembrane</keyword>
<feature type="domain" description="Histidine kinase" evidence="12">
    <location>
        <begin position="261"/>
        <end position="477"/>
    </location>
</feature>
<feature type="compositionally biased region" description="Polar residues" evidence="10">
    <location>
        <begin position="473"/>
        <end position="483"/>
    </location>
</feature>
<dbReference type="Gene3D" id="1.10.287.130">
    <property type="match status" value="1"/>
</dbReference>
<evidence type="ECO:0000256" key="9">
    <source>
        <dbReference type="ARBA" id="ARBA00022840"/>
    </source>
</evidence>
<dbReference type="EMBL" id="SMFU01000008">
    <property type="protein sequence ID" value="TCK07496.1"/>
    <property type="molecule type" value="Genomic_DNA"/>
</dbReference>
<dbReference type="AlphaFoldDB" id="A0A4V2PE28"/>
<dbReference type="InterPro" id="IPR036097">
    <property type="entry name" value="HisK_dim/P_sf"/>
</dbReference>
<dbReference type="InterPro" id="IPR036890">
    <property type="entry name" value="HATPase_C_sf"/>
</dbReference>
<proteinExistence type="predicted"/>
<sequence length="483" mass="54017">MPLMPRHLPSFPGLLITGFILVVLPLLGGIIGMTYALEQMALEGRRSVTISAQITGASRQLSEAETALKRAAGQYFVLEDPSLKERLDRAHLRFTEVLDHLESLPWSLELAQQVVDLSRQEQRLYQQLANAPASGSYDTYKLEFDRLDLATELLSEATTDYIRDHLVTGMNDTASEIQSAMIYLAAGMILLSLLLAAIFAWLLSRPVRKLSANIRRLGQNDLESPINIHGPRDLELLGQQLEWLRCRLLELEEKKLNFFREVSHELKTPLTNMLEAVSLLRDEVTGPLTTQQSEVVEIMRGSAFNLRQRIEDLLRYNEAIAQASLEPDWFELQPLIDEIKSRFDLTLRSQQLRWESQLEPVQLKADRNRLSVALENLISNAIRFSPKGGVLGIDASCDGETLRISVRDQGPGIAESQTELLFQPFYKGTRQPQGTLKGSGLGLAIAKTHIEQLGGTLSLKPSAEPGAHFEISLPNNKETPPRG</sequence>
<keyword evidence="9" id="KW-0067">ATP-binding</keyword>
<dbReference type="Pfam" id="PF00512">
    <property type="entry name" value="HisKA"/>
    <property type="match status" value="1"/>
</dbReference>
<dbReference type="Gene3D" id="3.30.565.10">
    <property type="entry name" value="Histidine kinase-like ATPase, C-terminal domain"/>
    <property type="match status" value="1"/>
</dbReference>
<protein>
    <recommendedName>
        <fullName evidence="3">histidine kinase</fullName>
        <ecNumber evidence="3">2.7.13.3</ecNumber>
    </recommendedName>
</protein>
<organism evidence="14 15">
    <name type="scientific">Marinobacterium mangrovicola</name>
    <dbReference type="NCBI Taxonomy" id="1476959"/>
    <lineage>
        <taxon>Bacteria</taxon>
        <taxon>Pseudomonadati</taxon>
        <taxon>Pseudomonadota</taxon>
        <taxon>Gammaproteobacteria</taxon>
        <taxon>Oceanospirillales</taxon>
        <taxon>Oceanospirillaceae</taxon>
        <taxon>Marinobacterium</taxon>
    </lineage>
</organism>
<comment type="caution">
    <text evidence="14">The sequence shown here is derived from an EMBL/GenBank/DDBJ whole genome shotgun (WGS) entry which is preliminary data.</text>
</comment>
<dbReference type="Gene3D" id="6.10.340.10">
    <property type="match status" value="1"/>
</dbReference>
<keyword evidence="8 14" id="KW-0418">Kinase</keyword>
<keyword evidence="11" id="KW-1133">Transmembrane helix</keyword>
<dbReference type="InterPro" id="IPR003661">
    <property type="entry name" value="HisK_dim/P_dom"/>
</dbReference>
<dbReference type="SUPFAM" id="SSF55874">
    <property type="entry name" value="ATPase domain of HSP90 chaperone/DNA topoisomerase II/histidine kinase"/>
    <property type="match status" value="1"/>
</dbReference>
<evidence type="ECO:0000256" key="5">
    <source>
        <dbReference type="ARBA" id="ARBA00022553"/>
    </source>
</evidence>
<evidence type="ECO:0000256" key="11">
    <source>
        <dbReference type="SAM" id="Phobius"/>
    </source>
</evidence>
<dbReference type="InterPro" id="IPR003594">
    <property type="entry name" value="HATPase_dom"/>
</dbReference>
<dbReference type="InterPro" id="IPR004358">
    <property type="entry name" value="Sig_transdc_His_kin-like_C"/>
</dbReference>